<dbReference type="AlphaFoldDB" id="A0A5C4RRI2"/>
<dbReference type="Proteomes" id="UP000305760">
    <property type="component" value="Unassembled WGS sequence"/>
</dbReference>
<dbReference type="PANTHER" id="PTHR32552">
    <property type="entry name" value="FERRICHROME IRON RECEPTOR-RELATED"/>
    <property type="match status" value="1"/>
</dbReference>
<dbReference type="Pfam" id="PF07715">
    <property type="entry name" value="Plug"/>
    <property type="match status" value="1"/>
</dbReference>
<evidence type="ECO:0000256" key="4">
    <source>
        <dbReference type="ARBA" id="ARBA00022496"/>
    </source>
</evidence>
<evidence type="ECO:0000256" key="1">
    <source>
        <dbReference type="ARBA" id="ARBA00004571"/>
    </source>
</evidence>
<comment type="similarity">
    <text evidence="11 13">Belongs to the TonB-dependent receptor family.</text>
</comment>
<dbReference type="SUPFAM" id="SSF56935">
    <property type="entry name" value="Porins"/>
    <property type="match status" value="1"/>
</dbReference>
<evidence type="ECO:0000256" key="9">
    <source>
        <dbReference type="ARBA" id="ARBA00023136"/>
    </source>
</evidence>
<dbReference type="PROSITE" id="PS52016">
    <property type="entry name" value="TONB_DEPENDENT_REC_3"/>
    <property type="match status" value="1"/>
</dbReference>
<feature type="short sequence motif" description="TonB box" evidence="12">
    <location>
        <begin position="76"/>
        <end position="82"/>
    </location>
</feature>
<dbReference type="InterPro" id="IPR012910">
    <property type="entry name" value="Plug_dom"/>
</dbReference>
<sequence>MDRGADGGMRDRRRAVRDGRGRKQQRSAGEGTMTLRRNRLSVRVRQALVGGLAFGAAGLAFAQDATPPAEPTVLDTITVTAQSREQDVQDVPIAMQVVNEQLIEDLAAEGLGDVDSYVPGLDIDSRQPTQPRIELRGISTSDFGIGTDPAVGVYVDGVYAGRGGGVLLPFTDVERIEVLKGPQGTLFGRNTAAGALSIVTHRPDLEFDARATARFGEDGKQYVHGMLNLPVGQDSAFRFVGLSNQADGWIQDGNTGQDLAPEDTWAARAAFSTRFGENTRAWISWDHEELDQLGQATIGVVALPPAPGRIPLPVDESSYLDPFNTRATVDAEGNEESRRFDGVTLIVDHAFTWGELTSTTAWHDYDSLNRVEEDGTDRLYLYVDSTNTESNSNVYQEFKFSGGSDRFDWVFGASYFKESADQTSEINAFTDSVDSILANLGMAPTPDGTLFGYVTQVMQANGIPLSLLGHRWNEKFINGMDTTAYAAFGDVIWHATDRLNLTFGLRYTYDEKDFTWLNGQRTAPTLDATLDQMEALGLFGVLGLPREAFVFDIAFIDPPAMANKGVRNGASQSWDDFSPRLVADYHFTDRLMGFASLAKGYKAGGFNSLQIGSEFGNEDVWNFEIGIKHSLPEQRLRYNLSAYHYTYDDRQAIRLDTTTAIPHYVVDTSDLEAWGLDFDARWQVTDGLTLDLVAAYIDSTYKDYVTPEGDDLSGQPTGTPEWSVAGGFSYQWMLGDAGDLRLSLRHAYRGKTRCTAESEAQGTCGVSGVLRLGESQERTDVRLGWDSASGRFGLAVYGNNVFDNQYVSSLGTYGKTVLGTVGARLTEPRTWGVEMSVDF</sequence>
<keyword evidence="4" id="KW-0410">Iron transport</keyword>
<evidence type="ECO:0000256" key="8">
    <source>
        <dbReference type="ARBA" id="ARBA00023077"/>
    </source>
</evidence>
<name>A0A5C4RRI2_9GAMM</name>
<reference evidence="17 18" key="1">
    <citation type="submission" date="2019-03" db="EMBL/GenBank/DDBJ databases">
        <title>Arenimonas daejeonensis sp. nov., isolated from compost.</title>
        <authorList>
            <person name="Jeon C.O."/>
        </authorList>
    </citation>
    <scope>NUCLEOTIDE SEQUENCE [LARGE SCALE GENOMIC DNA]</scope>
    <source>
        <strain evidence="17 18">R29</strain>
    </source>
</reference>
<keyword evidence="5 11" id="KW-0812">Transmembrane</keyword>
<evidence type="ECO:0000256" key="11">
    <source>
        <dbReference type="PROSITE-ProRule" id="PRU01360"/>
    </source>
</evidence>
<dbReference type="InterPro" id="IPR010916">
    <property type="entry name" value="TonB_box_CS"/>
</dbReference>
<accession>A0A5C4RRI2</accession>
<keyword evidence="3 11" id="KW-1134">Transmembrane beta strand</keyword>
<dbReference type="InterPro" id="IPR036942">
    <property type="entry name" value="Beta-barrel_TonB_sf"/>
</dbReference>
<feature type="domain" description="TonB-dependent receptor plug" evidence="16">
    <location>
        <begin position="88"/>
        <end position="195"/>
    </location>
</feature>
<evidence type="ECO:0000259" key="16">
    <source>
        <dbReference type="Pfam" id="PF07715"/>
    </source>
</evidence>
<proteinExistence type="inferred from homology"/>
<evidence type="ECO:0000256" key="6">
    <source>
        <dbReference type="ARBA" id="ARBA00023004"/>
    </source>
</evidence>
<feature type="compositionally biased region" description="Basic and acidic residues" evidence="14">
    <location>
        <begin position="1"/>
        <end position="21"/>
    </location>
</feature>
<keyword evidence="17" id="KW-0675">Receptor</keyword>
<evidence type="ECO:0000313" key="18">
    <source>
        <dbReference type="Proteomes" id="UP000305760"/>
    </source>
</evidence>
<dbReference type="OrthoDB" id="127311at2"/>
<evidence type="ECO:0000256" key="3">
    <source>
        <dbReference type="ARBA" id="ARBA00022452"/>
    </source>
</evidence>
<organism evidence="17 18">
    <name type="scientific">Arenimonas terrae</name>
    <dbReference type="NCBI Taxonomy" id="2546226"/>
    <lineage>
        <taxon>Bacteria</taxon>
        <taxon>Pseudomonadati</taxon>
        <taxon>Pseudomonadota</taxon>
        <taxon>Gammaproteobacteria</taxon>
        <taxon>Lysobacterales</taxon>
        <taxon>Lysobacteraceae</taxon>
        <taxon>Arenimonas</taxon>
    </lineage>
</organism>
<evidence type="ECO:0000313" key="17">
    <source>
        <dbReference type="EMBL" id="TNJ33790.1"/>
    </source>
</evidence>
<comment type="subcellular location">
    <subcellularLocation>
        <location evidence="1 11">Cell outer membrane</location>
        <topology evidence="1 11">Multi-pass membrane protein</topology>
    </subcellularLocation>
</comment>
<dbReference type="PROSITE" id="PS00430">
    <property type="entry name" value="TONB_DEPENDENT_REC_1"/>
    <property type="match status" value="1"/>
</dbReference>
<dbReference type="EMBL" id="SMDR01000002">
    <property type="protein sequence ID" value="TNJ33790.1"/>
    <property type="molecule type" value="Genomic_DNA"/>
</dbReference>
<evidence type="ECO:0000259" key="15">
    <source>
        <dbReference type="Pfam" id="PF00593"/>
    </source>
</evidence>
<evidence type="ECO:0000256" key="7">
    <source>
        <dbReference type="ARBA" id="ARBA00023065"/>
    </source>
</evidence>
<dbReference type="GO" id="GO:0006826">
    <property type="term" value="P:iron ion transport"/>
    <property type="evidence" value="ECO:0007669"/>
    <property type="project" value="UniProtKB-KW"/>
</dbReference>
<feature type="domain" description="TonB-dependent receptor-like beta-barrel" evidence="15">
    <location>
        <begin position="336"/>
        <end position="801"/>
    </location>
</feature>
<keyword evidence="7" id="KW-0406">Ion transport</keyword>
<evidence type="ECO:0000256" key="12">
    <source>
        <dbReference type="PROSITE-ProRule" id="PRU10143"/>
    </source>
</evidence>
<keyword evidence="8 12" id="KW-0798">TonB box</keyword>
<dbReference type="InterPro" id="IPR000531">
    <property type="entry name" value="Beta-barrel_TonB"/>
</dbReference>
<dbReference type="PANTHER" id="PTHR32552:SF81">
    <property type="entry name" value="TONB-DEPENDENT OUTER MEMBRANE RECEPTOR"/>
    <property type="match status" value="1"/>
</dbReference>
<evidence type="ECO:0000256" key="5">
    <source>
        <dbReference type="ARBA" id="ARBA00022692"/>
    </source>
</evidence>
<keyword evidence="6" id="KW-0408">Iron</keyword>
<dbReference type="InterPro" id="IPR039426">
    <property type="entry name" value="TonB-dep_rcpt-like"/>
</dbReference>
<evidence type="ECO:0000256" key="10">
    <source>
        <dbReference type="ARBA" id="ARBA00023237"/>
    </source>
</evidence>
<evidence type="ECO:0000256" key="13">
    <source>
        <dbReference type="RuleBase" id="RU003357"/>
    </source>
</evidence>
<keyword evidence="9 11" id="KW-0472">Membrane</keyword>
<gene>
    <name evidence="17" type="ORF">E1B00_10680</name>
</gene>
<keyword evidence="10 11" id="KW-0998">Cell outer membrane</keyword>
<dbReference type="Pfam" id="PF00593">
    <property type="entry name" value="TonB_dep_Rec_b-barrel"/>
    <property type="match status" value="1"/>
</dbReference>
<dbReference type="Gene3D" id="2.40.170.20">
    <property type="entry name" value="TonB-dependent receptor, beta-barrel domain"/>
    <property type="match status" value="1"/>
</dbReference>
<comment type="caution">
    <text evidence="17">The sequence shown here is derived from an EMBL/GenBank/DDBJ whole genome shotgun (WGS) entry which is preliminary data.</text>
</comment>
<keyword evidence="2 11" id="KW-0813">Transport</keyword>
<keyword evidence="18" id="KW-1185">Reference proteome</keyword>
<evidence type="ECO:0000256" key="2">
    <source>
        <dbReference type="ARBA" id="ARBA00022448"/>
    </source>
</evidence>
<evidence type="ECO:0000256" key="14">
    <source>
        <dbReference type="SAM" id="MobiDB-lite"/>
    </source>
</evidence>
<feature type="region of interest" description="Disordered" evidence="14">
    <location>
        <begin position="1"/>
        <end position="33"/>
    </location>
</feature>
<dbReference type="GO" id="GO:0009279">
    <property type="term" value="C:cell outer membrane"/>
    <property type="evidence" value="ECO:0007669"/>
    <property type="project" value="UniProtKB-SubCell"/>
</dbReference>
<protein>
    <submittedName>
        <fullName evidence="17">TonB-dependent receptor</fullName>
    </submittedName>
</protein>